<dbReference type="SUPFAM" id="SSF102114">
    <property type="entry name" value="Radical SAM enzymes"/>
    <property type="match status" value="1"/>
</dbReference>
<dbReference type="InterPro" id="IPR023885">
    <property type="entry name" value="4Fe4S-binding_SPASM_dom"/>
</dbReference>
<protein>
    <submittedName>
        <fullName evidence="2">GeoRSP system SPASM domain protein</fullName>
    </submittedName>
</protein>
<dbReference type="InterPro" id="IPR058240">
    <property type="entry name" value="rSAM_sf"/>
</dbReference>
<name>A0ABM8HXB0_9BACT</name>
<proteinExistence type="predicted"/>
<evidence type="ECO:0000313" key="3">
    <source>
        <dbReference type="Proteomes" id="UP001319827"/>
    </source>
</evidence>
<dbReference type="Gene3D" id="3.20.20.70">
    <property type="entry name" value="Aldolase class I"/>
    <property type="match status" value="1"/>
</dbReference>
<dbReference type="RefSeq" id="WP_221248768.1">
    <property type="nucleotide sequence ID" value="NZ_AP024355.1"/>
</dbReference>
<dbReference type="NCBIfam" id="TIGR04085">
    <property type="entry name" value="rSAM_more_4Fe4S"/>
    <property type="match status" value="1"/>
</dbReference>
<dbReference type="InterPro" id="IPR013785">
    <property type="entry name" value="Aldolase_TIM"/>
</dbReference>
<reference evidence="2 3" key="2">
    <citation type="journal article" date="2021" name="Int. J. Syst. Evol. Microbiol.">
        <title>Isolation and Polyphasic Characterization of Desulfuromonas versatilis sp. Nov., an Electrogenic Bacteria Capable of Versatile Metabolism Isolated from a Graphene Oxide-Reducing Enrichment Culture.</title>
        <authorList>
            <person name="Xie L."/>
            <person name="Yoshida N."/>
            <person name="Ishii S."/>
            <person name="Meng L."/>
        </authorList>
    </citation>
    <scope>NUCLEOTIDE SEQUENCE [LARGE SCALE GENOMIC DNA]</scope>
    <source>
        <strain evidence="2 3">NIT-T3</strain>
    </source>
</reference>
<keyword evidence="3" id="KW-1185">Reference proteome</keyword>
<sequence length="315" mass="34772">MDLLDTPLRVTWELHGTRESTPAEEPLRIAERLCAAGVFFVTLEERPLAHPRIHEILQVLSHGGVRILLVFTGSAAEVAGLVPGLPLDALLLDAGAILSGNGENFSDLARVVEQARENGYQPALQMTPHRGNLHLLLPLLEFGRDLGVGRIKLPNTRIGDRFSPSAAAGIPGPDELEKLRRLLGPDPENHRRGVNLEVHDLFIWELLFPRGEQGGRSEYGGCQAANSLGHVDAEGHLLPCSSWPEKLGSLHQHSLEELWSSPKRLQIRQEIAEVPQGCRGCRDYPLCLGGCRGLARFFNREAGYRDLMCREPRSD</sequence>
<evidence type="ECO:0000259" key="1">
    <source>
        <dbReference type="Pfam" id="PF13186"/>
    </source>
</evidence>
<dbReference type="InterPro" id="IPR050377">
    <property type="entry name" value="Radical_SAM_PqqE_MftC-like"/>
</dbReference>
<evidence type="ECO:0000313" key="2">
    <source>
        <dbReference type="EMBL" id="BCR05338.1"/>
    </source>
</evidence>
<organism evidence="2 3">
    <name type="scientific">Desulfuromonas versatilis</name>
    <dbReference type="NCBI Taxonomy" id="2802975"/>
    <lineage>
        <taxon>Bacteria</taxon>
        <taxon>Pseudomonadati</taxon>
        <taxon>Thermodesulfobacteriota</taxon>
        <taxon>Desulfuromonadia</taxon>
        <taxon>Desulfuromonadales</taxon>
        <taxon>Desulfuromonadaceae</taxon>
        <taxon>Desulfuromonas</taxon>
    </lineage>
</organism>
<dbReference type="EMBL" id="AP024355">
    <property type="protein sequence ID" value="BCR05338.1"/>
    <property type="molecule type" value="Genomic_DNA"/>
</dbReference>
<reference evidence="2 3" key="1">
    <citation type="journal article" date="2016" name="C (Basel)">
        <title>Selective Growth of and Electricity Production by Marine Exoelectrogenic Bacteria in Self-Aggregated Hydrogel of Microbially Reduced Graphene Oxide.</title>
        <authorList>
            <person name="Yoshida N."/>
            <person name="Goto Y."/>
            <person name="Miyata Y."/>
        </authorList>
    </citation>
    <scope>NUCLEOTIDE SEQUENCE [LARGE SCALE GENOMIC DNA]</scope>
    <source>
        <strain evidence="2 3">NIT-T3</strain>
    </source>
</reference>
<gene>
    <name evidence="2" type="ORF">DESUT3_24070</name>
</gene>
<dbReference type="PANTHER" id="PTHR11228:SF7">
    <property type="entry name" value="PQQA PEPTIDE CYCLASE"/>
    <property type="match status" value="1"/>
</dbReference>
<accession>A0ABM8HXB0</accession>
<feature type="domain" description="4Fe4S-binding SPASM" evidence="1">
    <location>
        <begin position="222"/>
        <end position="281"/>
    </location>
</feature>
<dbReference type="Proteomes" id="UP001319827">
    <property type="component" value="Chromosome"/>
</dbReference>
<dbReference type="Pfam" id="PF13186">
    <property type="entry name" value="SPASM"/>
    <property type="match status" value="1"/>
</dbReference>
<dbReference type="PANTHER" id="PTHR11228">
    <property type="entry name" value="RADICAL SAM DOMAIN PROTEIN"/>
    <property type="match status" value="1"/>
</dbReference>